<evidence type="ECO:0000256" key="3">
    <source>
        <dbReference type="ARBA" id="ARBA00022679"/>
    </source>
</evidence>
<accession>A0A286DC97</accession>
<dbReference type="AlphaFoldDB" id="A0A286DC97"/>
<dbReference type="InterPro" id="IPR051052">
    <property type="entry name" value="Diverse_substrate_MTase"/>
</dbReference>
<gene>
    <name evidence="5" type="ORF">SAMN06296416_10951</name>
</gene>
<dbReference type="GO" id="GO:0032259">
    <property type="term" value="P:methylation"/>
    <property type="evidence" value="ECO:0007669"/>
    <property type="project" value="UniProtKB-KW"/>
</dbReference>
<keyword evidence="6" id="KW-1185">Reference proteome</keyword>
<proteinExistence type="inferred from homology"/>
<dbReference type="Gene3D" id="3.40.50.150">
    <property type="entry name" value="Vaccinia Virus protein VP39"/>
    <property type="match status" value="1"/>
</dbReference>
<keyword evidence="3 5" id="KW-0808">Transferase</keyword>
<evidence type="ECO:0000313" key="6">
    <source>
        <dbReference type="Proteomes" id="UP000219374"/>
    </source>
</evidence>
<name>A0A286DC97_9GAMM</name>
<reference evidence="5 6" key="1">
    <citation type="submission" date="2017-09" db="EMBL/GenBank/DDBJ databases">
        <authorList>
            <person name="Ehlers B."/>
            <person name="Leendertz F.H."/>
        </authorList>
    </citation>
    <scope>NUCLEOTIDE SEQUENCE [LARGE SCALE GENOMIC DNA]</scope>
    <source>
        <strain evidence="5 6">CGMCC 1.10978</strain>
    </source>
</reference>
<dbReference type="OrthoDB" id="9797252at2"/>
<feature type="domain" description="Methyltransferase type 11" evidence="4">
    <location>
        <begin position="42"/>
        <end position="133"/>
    </location>
</feature>
<dbReference type="InterPro" id="IPR029063">
    <property type="entry name" value="SAM-dependent_MTases_sf"/>
</dbReference>
<dbReference type="InterPro" id="IPR013216">
    <property type="entry name" value="Methyltransf_11"/>
</dbReference>
<evidence type="ECO:0000259" key="4">
    <source>
        <dbReference type="Pfam" id="PF08241"/>
    </source>
</evidence>
<dbReference type="PANTHER" id="PTHR44942:SF4">
    <property type="entry name" value="METHYLTRANSFERASE TYPE 11 DOMAIN-CONTAINING PROTEIN"/>
    <property type="match status" value="1"/>
</dbReference>
<dbReference type="SUPFAM" id="SSF53335">
    <property type="entry name" value="S-adenosyl-L-methionine-dependent methyltransferases"/>
    <property type="match status" value="1"/>
</dbReference>
<comment type="similarity">
    <text evidence="1">Belongs to the methyltransferase superfamily.</text>
</comment>
<evidence type="ECO:0000256" key="2">
    <source>
        <dbReference type="ARBA" id="ARBA00022603"/>
    </source>
</evidence>
<dbReference type="PANTHER" id="PTHR44942">
    <property type="entry name" value="METHYLTRANSF_11 DOMAIN-CONTAINING PROTEIN"/>
    <property type="match status" value="1"/>
</dbReference>
<sequence length="266" mass="29238">MATFKDHFSGIAKTYAASRPGYPAALYDAISAVVPASARVWEPGCGSGQATRALSERFAHVFATDPSAQQIEHHWANREHPANVTLAVETAETTSLPDSSVGLIVVAQALHWFDRTRFFASCERVMQPGGVLAAWTYQDIVFTDDLAPAAEALRDDIDRYWPPERDDVDIGYTDYAWPFAALPAPSMWLTAEWNLAQLLGYFGSLSATVCFRADTGQDPVQLHAPALAEAWGDPAQVRTMRWPLVLHLRRKPTLEEQAAKEQAAGP</sequence>
<evidence type="ECO:0000313" key="5">
    <source>
        <dbReference type="EMBL" id="SOD56277.1"/>
    </source>
</evidence>
<dbReference type="Pfam" id="PF08241">
    <property type="entry name" value="Methyltransf_11"/>
    <property type="match status" value="1"/>
</dbReference>
<evidence type="ECO:0000256" key="1">
    <source>
        <dbReference type="ARBA" id="ARBA00008361"/>
    </source>
</evidence>
<organism evidence="5 6">
    <name type="scientific">Pseudoxanthomonas wuyuanensis</name>
    <dbReference type="NCBI Taxonomy" id="1073196"/>
    <lineage>
        <taxon>Bacteria</taxon>
        <taxon>Pseudomonadati</taxon>
        <taxon>Pseudomonadota</taxon>
        <taxon>Gammaproteobacteria</taxon>
        <taxon>Lysobacterales</taxon>
        <taxon>Lysobacteraceae</taxon>
        <taxon>Pseudoxanthomonas</taxon>
    </lineage>
</organism>
<protein>
    <submittedName>
        <fullName evidence="5">Methyltransferase domain-containing protein</fullName>
    </submittedName>
</protein>
<keyword evidence="2 5" id="KW-0489">Methyltransferase</keyword>
<dbReference type="EMBL" id="OCND01000009">
    <property type="protein sequence ID" value="SOD56277.1"/>
    <property type="molecule type" value="Genomic_DNA"/>
</dbReference>
<dbReference type="GO" id="GO:0008757">
    <property type="term" value="F:S-adenosylmethionine-dependent methyltransferase activity"/>
    <property type="evidence" value="ECO:0007669"/>
    <property type="project" value="InterPro"/>
</dbReference>
<dbReference type="Proteomes" id="UP000219374">
    <property type="component" value="Unassembled WGS sequence"/>
</dbReference>
<dbReference type="CDD" id="cd02440">
    <property type="entry name" value="AdoMet_MTases"/>
    <property type="match status" value="1"/>
</dbReference>
<dbReference type="RefSeq" id="WP_097123063.1">
    <property type="nucleotide sequence ID" value="NZ_OCND01000009.1"/>
</dbReference>